<dbReference type="SUPFAM" id="SSF48239">
    <property type="entry name" value="Terpenoid cyclases/Protein prenyltransferases"/>
    <property type="match status" value="1"/>
</dbReference>
<evidence type="ECO:0000256" key="1">
    <source>
        <dbReference type="ARBA" id="ARBA00001946"/>
    </source>
</evidence>
<dbReference type="EMBL" id="MN967480">
    <property type="protein sequence ID" value="QLC36845.1"/>
    <property type="molecule type" value="mRNA"/>
</dbReference>
<keyword evidence="5" id="KW-0456">Lyase</keyword>
<accession>A0A7D5HYZ9</accession>
<evidence type="ECO:0000259" key="6">
    <source>
        <dbReference type="Pfam" id="PF01397"/>
    </source>
</evidence>
<dbReference type="AlphaFoldDB" id="A0A7D5HYZ9"/>
<dbReference type="SFLD" id="SFLDS00005">
    <property type="entry name" value="Isoprenoid_Synthase_Type_I"/>
    <property type="match status" value="1"/>
</dbReference>
<protein>
    <submittedName>
        <fullName evidence="8">Terpene synthase 23</fullName>
    </submittedName>
</protein>
<dbReference type="SFLD" id="SFLDG01019">
    <property type="entry name" value="Terpene_Cyclase_Like_1_C_Termi"/>
    <property type="match status" value="1"/>
</dbReference>
<evidence type="ECO:0000256" key="5">
    <source>
        <dbReference type="ARBA" id="ARBA00023239"/>
    </source>
</evidence>
<comment type="pathway">
    <text evidence="2">Secondary metabolite biosynthesis; terpenoid biosynthesis.</text>
</comment>
<dbReference type="InterPro" id="IPR005630">
    <property type="entry name" value="Terpene_synthase_metal-bd"/>
</dbReference>
<name>A0A7D5HYZ9_CANSA</name>
<dbReference type="SUPFAM" id="SSF48576">
    <property type="entry name" value="Terpenoid synthases"/>
    <property type="match status" value="1"/>
</dbReference>
<organism evidence="8">
    <name type="scientific">Cannabis sativa</name>
    <name type="common">Hemp</name>
    <name type="synonym">Marijuana</name>
    <dbReference type="NCBI Taxonomy" id="3483"/>
    <lineage>
        <taxon>Eukaryota</taxon>
        <taxon>Viridiplantae</taxon>
        <taxon>Streptophyta</taxon>
        <taxon>Embryophyta</taxon>
        <taxon>Tracheophyta</taxon>
        <taxon>Spermatophyta</taxon>
        <taxon>Magnoliopsida</taxon>
        <taxon>eudicotyledons</taxon>
        <taxon>Gunneridae</taxon>
        <taxon>Pentapetalae</taxon>
        <taxon>rosids</taxon>
        <taxon>fabids</taxon>
        <taxon>Rosales</taxon>
        <taxon>Cannabaceae</taxon>
        <taxon>Cannabis</taxon>
    </lineage>
</organism>
<dbReference type="Pfam" id="PF03936">
    <property type="entry name" value="Terpene_synth_C"/>
    <property type="match status" value="1"/>
</dbReference>
<feature type="domain" description="Terpene synthase N-terminal" evidence="6">
    <location>
        <begin position="94"/>
        <end position="260"/>
    </location>
</feature>
<dbReference type="PANTHER" id="PTHR31225:SF9">
    <property type="entry name" value="TERPENE SYNTHASE 10"/>
    <property type="match status" value="1"/>
</dbReference>
<dbReference type="Pfam" id="PF01397">
    <property type="entry name" value="Terpene_synth"/>
    <property type="match status" value="1"/>
</dbReference>
<dbReference type="InterPro" id="IPR050148">
    <property type="entry name" value="Terpene_synthase-like"/>
</dbReference>
<dbReference type="FunFam" id="1.50.10.130:FF:000001">
    <property type="entry name" value="Isoprene synthase, chloroplastic"/>
    <property type="match status" value="1"/>
</dbReference>
<reference evidence="8" key="2">
    <citation type="submission" date="2020-01" db="EMBL/GenBank/DDBJ databases">
        <authorList>
            <person name="Booth J."/>
            <person name="Bohlmann J."/>
        </authorList>
    </citation>
    <scope>NUCLEOTIDE SEQUENCE</scope>
</reference>
<dbReference type="GO" id="GO:0000287">
    <property type="term" value="F:magnesium ion binding"/>
    <property type="evidence" value="ECO:0007669"/>
    <property type="project" value="InterPro"/>
</dbReference>
<dbReference type="InterPro" id="IPR036965">
    <property type="entry name" value="Terpene_synth_N_sf"/>
</dbReference>
<evidence type="ECO:0000256" key="3">
    <source>
        <dbReference type="ARBA" id="ARBA00022723"/>
    </source>
</evidence>
<evidence type="ECO:0000259" key="7">
    <source>
        <dbReference type="Pfam" id="PF03936"/>
    </source>
</evidence>
<evidence type="ECO:0000256" key="4">
    <source>
        <dbReference type="ARBA" id="ARBA00022842"/>
    </source>
</evidence>
<dbReference type="InterPro" id="IPR034741">
    <property type="entry name" value="Terpene_cyclase-like_1_C"/>
</dbReference>
<feature type="domain" description="Terpene synthase metal-binding" evidence="7">
    <location>
        <begin position="340"/>
        <end position="578"/>
    </location>
</feature>
<evidence type="ECO:0000313" key="8">
    <source>
        <dbReference type="EMBL" id="QLC36845.1"/>
    </source>
</evidence>
<comment type="cofactor">
    <cofactor evidence="1">
        <name>Mg(2+)</name>
        <dbReference type="ChEBI" id="CHEBI:18420"/>
    </cofactor>
</comment>
<dbReference type="InterPro" id="IPR044814">
    <property type="entry name" value="Terpene_cyclase_plant_C1"/>
</dbReference>
<evidence type="ECO:0000256" key="2">
    <source>
        <dbReference type="ARBA" id="ARBA00004721"/>
    </source>
</evidence>
<keyword evidence="4" id="KW-0460">Magnesium</keyword>
<dbReference type="FunFam" id="1.10.600.10:FF:000007">
    <property type="entry name" value="Isoprene synthase, chloroplastic"/>
    <property type="match status" value="1"/>
</dbReference>
<keyword evidence="3" id="KW-0479">Metal-binding</keyword>
<dbReference type="PANTHER" id="PTHR31225">
    <property type="entry name" value="OS04G0344100 PROTEIN-RELATED"/>
    <property type="match status" value="1"/>
</dbReference>
<dbReference type="InterPro" id="IPR008949">
    <property type="entry name" value="Isoprenoid_synthase_dom_sf"/>
</dbReference>
<dbReference type="Gene3D" id="1.50.10.130">
    <property type="entry name" value="Terpene synthase, N-terminal domain"/>
    <property type="match status" value="1"/>
</dbReference>
<reference evidence="8" key="1">
    <citation type="journal article" date="2020" name="Plant Physiol.">
        <title>Terpene Synthases and Terpene Variation in Cannabis sativa.</title>
        <authorList>
            <person name="Booth J.K."/>
            <person name="Yuen M.M.S."/>
            <person name="Jancsik S."/>
            <person name="Madilao L."/>
            <person name="Page J."/>
            <person name="Bohlmann J."/>
        </authorList>
    </citation>
    <scope>NUCLEOTIDE SEQUENCE</scope>
</reference>
<dbReference type="InterPro" id="IPR001906">
    <property type="entry name" value="Terpene_synth_N"/>
</dbReference>
<dbReference type="GO" id="GO:0016102">
    <property type="term" value="P:diterpenoid biosynthetic process"/>
    <property type="evidence" value="ECO:0007669"/>
    <property type="project" value="InterPro"/>
</dbReference>
<dbReference type="InterPro" id="IPR008930">
    <property type="entry name" value="Terpenoid_cyclase/PrenylTrfase"/>
</dbReference>
<proteinExistence type="evidence at transcript level"/>
<dbReference type="CDD" id="cd00684">
    <property type="entry name" value="Terpene_cyclase_plant_C1"/>
    <property type="match status" value="1"/>
</dbReference>
<dbReference type="GO" id="GO:0010333">
    <property type="term" value="F:terpene synthase activity"/>
    <property type="evidence" value="ECO:0007669"/>
    <property type="project" value="InterPro"/>
</dbReference>
<sequence length="640" mass="75339">MYIYNYKKKKKMHYMAVHQFGPSIISSSLPCISTNNNHLICKYFTPKTSISPISKSKSSTCYPIQCTVVNNSSPSSTTKFSIVRRSANYEPPIWSFDYIQSLSTQYKGESYTRQLNKLKKEVKRMLLRMEVNSLALLELIDTLQRLGISYHFKNEINTILKKKYTNTYINNNITNHNYNLYPIALEFRLLRQHGYAVPQEIFNIFKDVSGKFKAIINDDDIMGILALYEASFYEKNGESILEEARVFTTKCLENYMMITEENKLDDDDDRNNIIVVIRHALELPLHWRTARTEAKWFIDVYEKRQDMNSTLLEFAKLDFNMVQSMHQDDLKHLSRWWSHTKLGEKLNFVRDRLMGCFLWNVGLRFEPDFSYFRRISARIYVLITIIDDIYDVYGTLEELELFTRVVERWDVKLLKDLPDYMKMPFLVLHNTINEMALDVLKEKHFVNIECLKKTWVDMCRSFLQEAKWYYNGYTPTFQEYIENGWISVGAPVILVHAYFSFANPITKEVLEIFQQGYPTIIRQSAMIVRLANDLATSSEEFERGDSPKSIQCYMQDHNVSKEEAHEYIKFSIRETWKEMNSTFNIEDGNSSLVDDAKNFARMGLFMYQHGDGHSSQDNLAKERISKFIINPIDIHDFLSF</sequence>
<dbReference type="Gene3D" id="1.10.600.10">
    <property type="entry name" value="Farnesyl Diphosphate Synthase"/>
    <property type="match status" value="1"/>
</dbReference>